<accession>A0A1G2L0B7</accession>
<dbReference type="Gene3D" id="1.20.58.410">
    <property type="entry name" value="Release factor"/>
    <property type="match status" value="1"/>
</dbReference>
<organism evidence="7 8">
    <name type="scientific">Candidatus Sungbacteria bacterium RIFCSPHIGHO2_02_FULL_53_17</name>
    <dbReference type="NCBI Taxonomy" id="1802275"/>
    <lineage>
        <taxon>Bacteria</taxon>
        <taxon>Candidatus Sungiibacteriota</taxon>
    </lineage>
</organism>
<dbReference type="InterPro" id="IPR004374">
    <property type="entry name" value="PrfB"/>
</dbReference>
<comment type="caution">
    <text evidence="7">The sequence shown here is derived from an EMBL/GenBank/DDBJ whole genome shotgun (WGS) entry which is preliminary data.</text>
</comment>
<evidence type="ECO:0000256" key="5">
    <source>
        <dbReference type="NCBIfam" id="TIGR00020"/>
    </source>
</evidence>
<dbReference type="PROSITE" id="PS00745">
    <property type="entry name" value="RF_PROK_I"/>
    <property type="match status" value="1"/>
</dbReference>
<evidence type="ECO:0000256" key="4">
    <source>
        <dbReference type="HAMAP-Rule" id="MF_00094"/>
    </source>
</evidence>
<dbReference type="NCBIfam" id="TIGR00020">
    <property type="entry name" value="prfB"/>
    <property type="match status" value="1"/>
</dbReference>
<dbReference type="GO" id="GO:0016149">
    <property type="term" value="F:translation release factor activity, codon specific"/>
    <property type="evidence" value="ECO:0007669"/>
    <property type="project" value="UniProtKB-UniRule"/>
</dbReference>
<evidence type="ECO:0000313" key="8">
    <source>
        <dbReference type="Proteomes" id="UP000177177"/>
    </source>
</evidence>
<evidence type="ECO:0000256" key="1">
    <source>
        <dbReference type="ARBA" id="ARBA00010835"/>
    </source>
</evidence>
<dbReference type="InterPro" id="IPR045853">
    <property type="entry name" value="Pep_chain_release_fac_I_sf"/>
</dbReference>
<dbReference type="EMBL" id="MHQN01000001">
    <property type="protein sequence ID" value="OHA04212.1"/>
    <property type="molecule type" value="Genomic_DNA"/>
</dbReference>
<dbReference type="SMART" id="SM00937">
    <property type="entry name" value="PCRF"/>
    <property type="match status" value="1"/>
</dbReference>
<comment type="similarity">
    <text evidence="1 4">Belongs to the prokaryotic/mitochondrial release factor family.</text>
</comment>
<dbReference type="HAMAP" id="MF_00094">
    <property type="entry name" value="Rel_fac_2"/>
    <property type="match status" value="1"/>
</dbReference>
<evidence type="ECO:0000313" key="7">
    <source>
        <dbReference type="EMBL" id="OHA04212.1"/>
    </source>
</evidence>
<dbReference type="AlphaFoldDB" id="A0A1G2L0B7"/>
<comment type="subcellular location">
    <subcellularLocation>
        <location evidence="4">Cytoplasm</location>
    </subcellularLocation>
</comment>
<evidence type="ECO:0000256" key="2">
    <source>
        <dbReference type="ARBA" id="ARBA00022481"/>
    </source>
</evidence>
<reference evidence="7 8" key="1">
    <citation type="journal article" date="2016" name="Nat. Commun.">
        <title>Thousands of microbial genomes shed light on interconnected biogeochemical processes in an aquifer system.</title>
        <authorList>
            <person name="Anantharaman K."/>
            <person name="Brown C.T."/>
            <person name="Hug L.A."/>
            <person name="Sharon I."/>
            <person name="Castelle C.J."/>
            <person name="Probst A.J."/>
            <person name="Thomas B.C."/>
            <person name="Singh A."/>
            <person name="Wilkins M.J."/>
            <person name="Karaoz U."/>
            <person name="Brodie E.L."/>
            <person name="Williams K.H."/>
            <person name="Hubbard S.S."/>
            <person name="Banfield J.F."/>
        </authorList>
    </citation>
    <scope>NUCLEOTIDE SEQUENCE [LARGE SCALE GENOMIC DNA]</scope>
</reference>
<dbReference type="Proteomes" id="UP000177177">
    <property type="component" value="Unassembled WGS sequence"/>
</dbReference>
<keyword evidence="4" id="KW-0963">Cytoplasm</keyword>
<proteinExistence type="inferred from homology"/>
<feature type="modified residue" description="N5-methylglutamine" evidence="4">
    <location>
        <position position="215"/>
    </location>
</feature>
<dbReference type="PANTHER" id="PTHR43116:SF3">
    <property type="entry name" value="CLASS I PEPTIDE CHAIN RELEASE FACTOR"/>
    <property type="match status" value="1"/>
</dbReference>
<name>A0A1G2L0B7_9BACT</name>
<dbReference type="InterPro" id="IPR005139">
    <property type="entry name" value="PCRF"/>
</dbReference>
<feature type="domain" description="Prokaryotic-type class I peptide chain release factors" evidence="6">
    <location>
        <begin position="208"/>
        <end position="224"/>
    </location>
</feature>
<dbReference type="Gene3D" id="3.30.70.1660">
    <property type="match status" value="1"/>
</dbReference>
<evidence type="ECO:0000256" key="3">
    <source>
        <dbReference type="ARBA" id="ARBA00022917"/>
    </source>
</evidence>
<keyword evidence="3 4" id="KW-0648">Protein biosynthesis</keyword>
<sequence>MVRPGFWDDNRRASERSQTLAGLKRDMERIADLEQEAHALAEFLPMAEEDAAIAEEADTRTYALERGVKQLEAELFFAGKYDKGNAIVSVYAGAGGKDAEDWAALLVRMYSRFGEHRGWKTRMIHEHWGENNGPGGWGMKNATILMAAPFAYGYMNKESGVHRLVRISPFSSQQLRHTSFALVDVMPEFVVPEEVPINPDDITIDFFRSSGPGGQNVNKRETAVRITHVPTGLTVASQAERSQESNRETAMALLRSRLYRLELDRREQERRGVRQEKVSIEWGNQIRSYVMHPYQMVKDHRTGMETSQIEKVLDGELDEFIEAEIRK</sequence>
<protein>
    <recommendedName>
        <fullName evidence="4 5">Peptide chain release factor 2</fullName>
        <shortName evidence="4">RF-2</shortName>
    </recommendedName>
</protein>
<dbReference type="Pfam" id="PF00472">
    <property type="entry name" value="RF-1"/>
    <property type="match status" value="1"/>
</dbReference>
<gene>
    <name evidence="4" type="primary">prfB</name>
    <name evidence="7" type="ORF">A3C92_00455</name>
</gene>
<comment type="function">
    <text evidence="4">Peptide chain release factor 2 directs the termination of translation in response to the peptide chain termination codons UGA and UAA.</text>
</comment>
<dbReference type="InterPro" id="IPR000352">
    <property type="entry name" value="Pep_chain_release_fac_I"/>
</dbReference>
<dbReference type="PANTHER" id="PTHR43116">
    <property type="entry name" value="PEPTIDE CHAIN RELEASE FACTOR 2"/>
    <property type="match status" value="1"/>
</dbReference>
<dbReference type="Pfam" id="PF03462">
    <property type="entry name" value="PCRF"/>
    <property type="match status" value="1"/>
</dbReference>
<comment type="PTM">
    <text evidence="4">Methylated by PrmC. Methylation increases the termination efficiency of RF2.</text>
</comment>
<dbReference type="GO" id="GO:0005737">
    <property type="term" value="C:cytoplasm"/>
    <property type="evidence" value="ECO:0007669"/>
    <property type="project" value="UniProtKB-SubCell"/>
</dbReference>
<keyword evidence="2 4" id="KW-0488">Methylation</keyword>
<dbReference type="Gene3D" id="3.30.160.20">
    <property type="match status" value="1"/>
</dbReference>
<evidence type="ECO:0000259" key="6">
    <source>
        <dbReference type="PROSITE" id="PS00745"/>
    </source>
</evidence>
<dbReference type="SUPFAM" id="SSF75620">
    <property type="entry name" value="Release factor"/>
    <property type="match status" value="1"/>
</dbReference>